<dbReference type="SUPFAM" id="SSF52047">
    <property type="entry name" value="RNI-like"/>
    <property type="match status" value="1"/>
</dbReference>
<dbReference type="STRING" id="57577.A0A2K3NZ71"/>
<comment type="subcellular location">
    <subcellularLocation>
        <location evidence="1">Cell membrane</location>
        <topology evidence="1">Single-pass type I membrane protein</topology>
    </subcellularLocation>
</comment>
<keyword evidence="12" id="KW-0067">ATP-binding</keyword>
<keyword evidence="8" id="KW-0732">Signal</keyword>
<dbReference type="InterPro" id="IPR011009">
    <property type="entry name" value="Kinase-like_dom_sf"/>
</dbReference>
<dbReference type="InterPro" id="IPR001611">
    <property type="entry name" value="Leu-rich_rpt"/>
</dbReference>
<evidence type="ECO:0000256" key="15">
    <source>
        <dbReference type="ARBA" id="ARBA00023170"/>
    </source>
</evidence>
<evidence type="ECO:0000256" key="2">
    <source>
        <dbReference type="ARBA" id="ARBA00012513"/>
    </source>
</evidence>
<dbReference type="InterPro" id="IPR032675">
    <property type="entry name" value="LRR_dom_sf"/>
</dbReference>
<dbReference type="PANTHER" id="PTHR48053">
    <property type="entry name" value="LEUCINE RICH REPEAT FAMILY PROTEIN, EXPRESSED"/>
    <property type="match status" value="1"/>
</dbReference>
<keyword evidence="3" id="KW-1003">Cell membrane</keyword>
<dbReference type="PROSITE" id="PS00108">
    <property type="entry name" value="PROTEIN_KINASE_ST"/>
    <property type="match status" value="1"/>
</dbReference>
<evidence type="ECO:0000256" key="17">
    <source>
        <dbReference type="ARBA" id="ARBA00047899"/>
    </source>
</evidence>
<dbReference type="InterPro" id="IPR051716">
    <property type="entry name" value="Plant_RL_S/T_kinase"/>
</dbReference>
<reference evidence="21 22" key="1">
    <citation type="journal article" date="2014" name="Am. J. Bot.">
        <title>Genome assembly and annotation for red clover (Trifolium pratense; Fabaceae).</title>
        <authorList>
            <person name="Istvanek J."/>
            <person name="Jaros M."/>
            <person name="Krenek A."/>
            <person name="Repkova J."/>
        </authorList>
    </citation>
    <scope>NUCLEOTIDE SEQUENCE [LARGE SCALE GENOMIC DNA]</scope>
    <source>
        <strain evidence="22">cv. Tatra</strain>
        <tissue evidence="21">Young leaves</tissue>
    </source>
</reference>
<comment type="catalytic activity">
    <reaction evidence="17">
        <text>L-threonyl-[protein] + ATP = O-phospho-L-threonyl-[protein] + ADP + H(+)</text>
        <dbReference type="Rhea" id="RHEA:46608"/>
        <dbReference type="Rhea" id="RHEA-COMP:11060"/>
        <dbReference type="Rhea" id="RHEA-COMP:11605"/>
        <dbReference type="ChEBI" id="CHEBI:15378"/>
        <dbReference type="ChEBI" id="CHEBI:30013"/>
        <dbReference type="ChEBI" id="CHEBI:30616"/>
        <dbReference type="ChEBI" id="CHEBI:61977"/>
        <dbReference type="ChEBI" id="CHEBI:456216"/>
        <dbReference type="EC" id="2.7.11.1"/>
    </reaction>
</comment>
<keyword evidence="5" id="KW-0433">Leucine-rich repeat</keyword>
<keyword evidence="10" id="KW-0547">Nucleotide-binding</keyword>
<protein>
    <recommendedName>
        <fullName evidence="2">non-specific serine/threonine protein kinase</fullName>
        <ecNumber evidence="2">2.7.11.1</ecNumber>
    </recommendedName>
</protein>
<comment type="caution">
    <text evidence="21">The sequence shown here is derived from an EMBL/GenBank/DDBJ whole genome shotgun (WGS) entry which is preliminary data.</text>
</comment>
<dbReference type="FunFam" id="1.10.510.10:FF:000569">
    <property type="entry name" value="Serine/threonine-protein kinase-like protein CCR4"/>
    <property type="match status" value="1"/>
</dbReference>
<dbReference type="Proteomes" id="UP000236291">
    <property type="component" value="Unassembled WGS sequence"/>
</dbReference>
<evidence type="ECO:0000256" key="7">
    <source>
        <dbReference type="ARBA" id="ARBA00022692"/>
    </source>
</evidence>
<evidence type="ECO:0000313" key="22">
    <source>
        <dbReference type="Proteomes" id="UP000236291"/>
    </source>
</evidence>
<evidence type="ECO:0000256" key="10">
    <source>
        <dbReference type="ARBA" id="ARBA00022741"/>
    </source>
</evidence>
<evidence type="ECO:0000256" key="14">
    <source>
        <dbReference type="ARBA" id="ARBA00023136"/>
    </source>
</evidence>
<evidence type="ECO:0000256" key="5">
    <source>
        <dbReference type="ARBA" id="ARBA00022614"/>
    </source>
</evidence>
<dbReference type="GO" id="GO:0006950">
    <property type="term" value="P:response to stress"/>
    <property type="evidence" value="ECO:0007669"/>
    <property type="project" value="UniProtKB-ARBA"/>
</dbReference>
<dbReference type="Gene3D" id="1.10.510.10">
    <property type="entry name" value="Transferase(Phosphotransferase) domain 1"/>
    <property type="match status" value="1"/>
</dbReference>
<sequence>DLYLFNNILSGSIPANIGNCSQLSSVILDSNRLDGVLPESLNDLKELIYLSLNSNNLGGNCSGLTEFYASFNNLEGSIPSSLGLLHNLTNLLIPNNLLSGNIPPQIGNCKSLKLLHLYFNELEGEIPSELGKLSKLLELQLFQNHLVGEIPLSIWKIQSLEHVLVYNNSLYGELPLEMTELKNLKNISLFNNRFSGVIPQSLGINSSLVWLDFTFNMFNGTLPPNLCFGKQLELLDMGGNQFIGSIPSDVGRCTTLTRVRLEDNNFSGRLPDFEKNPNFSFMSLRNNSINGTIPSSLSNCTNLSLLDLSTNSLTGFVPLELGNLVNLQSLDLSFNNLEGPLPPQLSKCTKMISFDVGFNFLNGSFPSSFRSWTALATLILSENNFSEGIPAFLSEFENLNDLKLGGNNFGGNIPKSIGELQSLSYDLNLSANGLVGELPREIGNLKSLVNLDLSWNNLTGSIQVLDELSSLSELNISYNSLEGSVSQKLTNLSNSSSSFLGNPGLCVSLLLSNGLNFSRSSHLKLCNQDAVKSKGHSKLAIVMIALGSSIFVVLLLGLIYIFLVRKSKQEAIVTEENDLLKKVMKATENLNDEYIIGRGAEGVVYKAVIGPDNILAVKKLVFGENERKRLSMLREIKTLSQIRHRNLVRLEGVWLRENYGLISYKYMPNGSLYEVLHEKNPPQSLKWNVRNKIAVGIAQGLAYLHYDCDPVIVHRDIKTSNILLDSDMEPHIADFGLAKLLDQSSSSTSTQSINVSGTLGYIAPENAYTTVMGKESDVYSYGVVLLELISRKKAIDSSFMEGMDIVSWVRSLWEETGVVDEIVDSELANEISRYNSNVMKEVTKVLLVAFKCTERDPRRRPTMREVIKNL</sequence>
<feature type="non-terminal residue" evidence="21">
    <location>
        <position position="1"/>
    </location>
</feature>
<dbReference type="GO" id="GO:0005886">
    <property type="term" value="C:plasma membrane"/>
    <property type="evidence" value="ECO:0007669"/>
    <property type="project" value="UniProtKB-SubCell"/>
</dbReference>
<keyword evidence="7 19" id="KW-0812">Transmembrane</keyword>
<dbReference type="Gene3D" id="3.30.200.20">
    <property type="entry name" value="Phosphorylase Kinase, domain 1"/>
    <property type="match status" value="1"/>
</dbReference>
<evidence type="ECO:0000256" key="19">
    <source>
        <dbReference type="SAM" id="Phobius"/>
    </source>
</evidence>
<dbReference type="AlphaFoldDB" id="A0A2K3NZ71"/>
<dbReference type="Pfam" id="PF00560">
    <property type="entry name" value="LRR_1"/>
    <property type="match status" value="3"/>
</dbReference>
<evidence type="ECO:0000259" key="20">
    <source>
        <dbReference type="PROSITE" id="PS50011"/>
    </source>
</evidence>
<keyword evidence="16" id="KW-0325">Glycoprotein</keyword>
<dbReference type="PANTHER" id="PTHR48053:SF113">
    <property type="entry name" value="PROTEIN KINASE DOMAIN-CONTAINING PROTEIN"/>
    <property type="match status" value="1"/>
</dbReference>
<evidence type="ECO:0000256" key="11">
    <source>
        <dbReference type="ARBA" id="ARBA00022777"/>
    </source>
</evidence>
<evidence type="ECO:0000256" key="6">
    <source>
        <dbReference type="ARBA" id="ARBA00022679"/>
    </source>
</evidence>
<dbReference type="PROSITE" id="PS51450">
    <property type="entry name" value="LRR"/>
    <property type="match status" value="1"/>
</dbReference>
<dbReference type="GO" id="GO:0004674">
    <property type="term" value="F:protein serine/threonine kinase activity"/>
    <property type="evidence" value="ECO:0007669"/>
    <property type="project" value="UniProtKB-KW"/>
</dbReference>
<keyword evidence="4" id="KW-0723">Serine/threonine-protein kinase</keyword>
<keyword evidence="13 19" id="KW-1133">Transmembrane helix</keyword>
<evidence type="ECO:0000256" key="18">
    <source>
        <dbReference type="ARBA" id="ARBA00048679"/>
    </source>
</evidence>
<proteinExistence type="predicted"/>
<keyword evidence="6" id="KW-0808">Transferase</keyword>
<dbReference type="EC" id="2.7.11.1" evidence="2"/>
<dbReference type="Gene3D" id="3.80.10.10">
    <property type="entry name" value="Ribonuclease Inhibitor"/>
    <property type="match status" value="4"/>
</dbReference>
<dbReference type="FunFam" id="3.80.10.10:FF:000619">
    <property type="entry name" value="Putative leucine-rich repeat receptor-like protein kinase family protein"/>
    <property type="match status" value="1"/>
</dbReference>
<comment type="catalytic activity">
    <reaction evidence="18">
        <text>L-seryl-[protein] + ATP = O-phospho-L-seryl-[protein] + ADP + H(+)</text>
        <dbReference type="Rhea" id="RHEA:17989"/>
        <dbReference type="Rhea" id="RHEA-COMP:9863"/>
        <dbReference type="Rhea" id="RHEA-COMP:11604"/>
        <dbReference type="ChEBI" id="CHEBI:15378"/>
        <dbReference type="ChEBI" id="CHEBI:29999"/>
        <dbReference type="ChEBI" id="CHEBI:30616"/>
        <dbReference type="ChEBI" id="CHEBI:83421"/>
        <dbReference type="ChEBI" id="CHEBI:456216"/>
        <dbReference type="EC" id="2.7.11.1"/>
    </reaction>
</comment>
<dbReference type="EMBL" id="ASHM01002446">
    <property type="protein sequence ID" value="PNY08336.1"/>
    <property type="molecule type" value="Genomic_DNA"/>
</dbReference>
<organism evidence="21 22">
    <name type="scientific">Trifolium pratense</name>
    <name type="common">Red clover</name>
    <dbReference type="NCBI Taxonomy" id="57577"/>
    <lineage>
        <taxon>Eukaryota</taxon>
        <taxon>Viridiplantae</taxon>
        <taxon>Streptophyta</taxon>
        <taxon>Embryophyta</taxon>
        <taxon>Tracheophyta</taxon>
        <taxon>Spermatophyta</taxon>
        <taxon>Magnoliopsida</taxon>
        <taxon>eudicotyledons</taxon>
        <taxon>Gunneridae</taxon>
        <taxon>Pentapetalae</taxon>
        <taxon>rosids</taxon>
        <taxon>fabids</taxon>
        <taxon>Fabales</taxon>
        <taxon>Fabaceae</taxon>
        <taxon>Papilionoideae</taxon>
        <taxon>50 kb inversion clade</taxon>
        <taxon>NPAAA clade</taxon>
        <taxon>Hologalegina</taxon>
        <taxon>IRL clade</taxon>
        <taxon>Trifolieae</taxon>
        <taxon>Trifolium</taxon>
    </lineage>
</organism>
<feature type="transmembrane region" description="Helical" evidence="19">
    <location>
        <begin position="539"/>
        <end position="563"/>
    </location>
</feature>
<dbReference type="PRINTS" id="PR00019">
    <property type="entry name" value="LEURICHRPT"/>
</dbReference>
<keyword evidence="11 21" id="KW-0418">Kinase</keyword>
<dbReference type="SUPFAM" id="SSF56112">
    <property type="entry name" value="Protein kinase-like (PK-like)"/>
    <property type="match status" value="1"/>
</dbReference>
<dbReference type="SUPFAM" id="SSF52058">
    <property type="entry name" value="L domain-like"/>
    <property type="match status" value="2"/>
</dbReference>
<gene>
    <name evidence="21" type="ORF">L195_g004856</name>
</gene>
<accession>A0A2K3NZ71</accession>
<dbReference type="Pfam" id="PF13855">
    <property type="entry name" value="LRR_8"/>
    <property type="match status" value="1"/>
</dbReference>
<dbReference type="FunFam" id="3.30.200.20:FF:000260">
    <property type="entry name" value="LRR receptor-like serine/threonine-protein kinase RPK2"/>
    <property type="match status" value="1"/>
</dbReference>
<evidence type="ECO:0000313" key="21">
    <source>
        <dbReference type="EMBL" id="PNY08336.1"/>
    </source>
</evidence>
<dbReference type="GO" id="GO:0005524">
    <property type="term" value="F:ATP binding"/>
    <property type="evidence" value="ECO:0007669"/>
    <property type="project" value="UniProtKB-KW"/>
</dbReference>
<keyword evidence="9" id="KW-0677">Repeat</keyword>
<feature type="domain" description="Protein kinase" evidence="20">
    <location>
        <begin position="590"/>
        <end position="870"/>
    </location>
</feature>
<evidence type="ECO:0000256" key="4">
    <source>
        <dbReference type="ARBA" id="ARBA00022527"/>
    </source>
</evidence>
<evidence type="ECO:0000256" key="8">
    <source>
        <dbReference type="ARBA" id="ARBA00022729"/>
    </source>
</evidence>
<dbReference type="SMART" id="SM00220">
    <property type="entry name" value="S_TKc"/>
    <property type="match status" value="1"/>
</dbReference>
<keyword evidence="15 21" id="KW-0675">Receptor</keyword>
<evidence type="ECO:0000256" key="12">
    <source>
        <dbReference type="ARBA" id="ARBA00022840"/>
    </source>
</evidence>
<dbReference type="Pfam" id="PF00069">
    <property type="entry name" value="Pkinase"/>
    <property type="match status" value="1"/>
</dbReference>
<dbReference type="InterPro" id="IPR008271">
    <property type="entry name" value="Ser/Thr_kinase_AS"/>
</dbReference>
<name>A0A2K3NZ71_TRIPR</name>
<reference evidence="21 22" key="2">
    <citation type="journal article" date="2017" name="Front. Plant Sci.">
        <title>Gene Classification and Mining of Molecular Markers Useful in Red Clover (Trifolium pratense) Breeding.</title>
        <authorList>
            <person name="Istvanek J."/>
            <person name="Dluhosova J."/>
            <person name="Dluhos P."/>
            <person name="Patkova L."/>
            <person name="Nedelnik J."/>
            <person name="Repkova J."/>
        </authorList>
    </citation>
    <scope>NUCLEOTIDE SEQUENCE [LARGE SCALE GENOMIC DNA]</scope>
    <source>
        <strain evidence="22">cv. Tatra</strain>
        <tissue evidence="21">Young leaves</tissue>
    </source>
</reference>
<evidence type="ECO:0000256" key="3">
    <source>
        <dbReference type="ARBA" id="ARBA00022475"/>
    </source>
</evidence>
<evidence type="ECO:0000256" key="9">
    <source>
        <dbReference type="ARBA" id="ARBA00022737"/>
    </source>
</evidence>
<evidence type="ECO:0000256" key="16">
    <source>
        <dbReference type="ARBA" id="ARBA00023180"/>
    </source>
</evidence>
<dbReference type="InterPro" id="IPR000719">
    <property type="entry name" value="Prot_kinase_dom"/>
</dbReference>
<evidence type="ECO:0000256" key="13">
    <source>
        <dbReference type="ARBA" id="ARBA00022989"/>
    </source>
</evidence>
<evidence type="ECO:0000256" key="1">
    <source>
        <dbReference type="ARBA" id="ARBA00004251"/>
    </source>
</evidence>
<dbReference type="FunFam" id="3.80.10.10:FF:000041">
    <property type="entry name" value="LRR receptor-like serine/threonine-protein kinase ERECTA"/>
    <property type="match status" value="1"/>
</dbReference>
<keyword evidence="14 19" id="KW-0472">Membrane</keyword>
<dbReference type="PROSITE" id="PS50011">
    <property type="entry name" value="PROTEIN_KINASE_DOM"/>
    <property type="match status" value="1"/>
</dbReference>